<accession>I0Z2M0</accession>
<dbReference type="RefSeq" id="XP_005649433.1">
    <property type="nucleotide sequence ID" value="XM_005649376.1"/>
</dbReference>
<dbReference type="GeneID" id="17042890"/>
<evidence type="ECO:0000313" key="2">
    <source>
        <dbReference type="Proteomes" id="UP000007264"/>
    </source>
</evidence>
<name>I0Z2M0_COCSC</name>
<gene>
    <name evidence="1" type="ORF">COCSUDRAFT_32862</name>
</gene>
<sequence length="157" mass="17717">MLEAQNLRTLEVCVVNLDTKIGRAGEPLSLKELAHLENLYIVADYVCVTIPQKVAWKWAMFSSDEELSLSFNDVAAFARDVSYFHIKYQTLIMKDDWLPKMCAALGKRNIPFHSAGRNINQKQEKYVFSYRGPSYDKASTPGCFCFCGACLACVSRA</sequence>
<dbReference type="KEGG" id="csl:COCSUDRAFT_32862"/>
<keyword evidence="2" id="KW-1185">Reference proteome</keyword>
<evidence type="ECO:0000313" key="1">
    <source>
        <dbReference type="EMBL" id="EIE24889.1"/>
    </source>
</evidence>
<organism evidence="1 2">
    <name type="scientific">Coccomyxa subellipsoidea (strain C-169)</name>
    <name type="common">Green microalga</name>
    <dbReference type="NCBI Taxonomy" id="574566"/>
    <lineage>
        <taxon>Eukaryota</taxon>
        <taxon>Viridiplantae</taxon>
        <taxon>Chlorophyta</taxon>
        <taxon>core chlorophytes</taxon>
        <taxon>Trebouxiophyceae</taxon>
        <taxon>Trebouxiophyceae incertae sedis</taxon>
        <taxon>Coccomyxaceae</taxon>
        <taxon>Coccomyxa</taxon>
        <taxon>Coccomyxa subellipsoidea</taxon>
    </lineage>
</organism>
<reference evidence="1 2" key="1">
    <citation type="journal article" date="2012" name="Genome Biol.">
        <title>The genome of the polar eukaryotic microalga coccomyxa subellipsoidea reveals traits of cold adaptation.</title>
        <authorList>
            <person name="Blanc G."/>
            <person name="Agarkova I."/>
            <person name="Grimwood J."/>
            <person name="Kuo A."/>
            <person name="Brueggeman A."/>
            <person name="Dunigan D."/>
            <person name="Gurnon J."/>
            <person name="Ladunga I."/>
            <person name="Lindquist E."/>
            <person name="Lucas S."/>
            <person name="Pangilinan J."/>
            <person name="Proschold T."/>
            <person name="Salamov A."/>
            <person name="Schmutz J."/>
            <person name="Weeks D."/>
            <person name="Yamada T."/>
            <person name="Claverie J.M."/>
            <person name="Grigoriev I."/>
            <person name="Van Etten J."/>
            <person name="Lomsadze A."/>
            <person name="Borodovsky M."/>
        </authorList>
    </citation>
    <scope>NUCLEOTIDE SEQUENCE [LARGE SCALE GENOMIC DNA]</scope>
    <source>
        <strain evidence="1 2">C-169</strain>
    </source>
</reference>
<protein>
    <submittedName>
        <fullName evidence="1">Uncharacterized protein</fullName>
    </submittedName>
</protein>
<dbReference type="AlphaFoldDB" id="I0Z2M0"/>
<comment type="caution">
    <text evidence="1">The sequence shown here is derived from an EMBL/GenBank/DDBJ whole genome shotgun (WGS) entry which is preliminary data.</text>
</comment>
<proteinExistence type="predicted"/>
<dbReference type="Proteomes" id="UP000007264">
    <property type="component" value="Unassembled WGS sequence"/>
</dbReference>
<dbReference type="EMBL" id="AGSI01000005">
    <property type="protein sequence ID" value="EIE24889.1"/>
    <property type="molecule type" value="Genomic_DNA"/>
</dbReference>